<dbReference type="SUPFAM" id="SSF48498">
    <property type="entry name" value="Tetracyclin repressor-like, C-terminal domain"/>
    <property type="match status" value="1"/>
</dbReference>
<dbReference type="Proteomes" id="UP000318578">
    <property type="component" value="Unassembled WGS sequence"/>
</dbReference>
<gene>
    <name evidence="6" type="ORF">FNH06_25645</name>
</gene>
<dbReference type="PRINTS" id="PR00455">
    <property type="entry name" value="HTHTETR"/>
</dbReference>
<evidence type="ECO:0000313" key="6">
    <source>
        <dbReference type="EMBL" id="TVT19073.1"/>
    </source>
</evidence>
<dbReference type="OrthoDB" id="9795011at2"/>
<keyword evidence="2 4" id="KW-0238">DNA-binding</keyword>
<dbReference type="AlphaFoldDB" id="A0A558A493"/>
<proteinExistence type="predicted"/>
<dbReference type="InterPro" id="IPR001647">
    <property type="entry name" value="HTH_TetR"/>
</dbReference>
<dbReference type="PANTHER" id="PTHR30055:SF234">
    <property type="entry name" value="HTH-TYPE TRANSCRIPTIONAL REGULATOR BETI"/>
    <property type="match status" value="1"/>
</dbReference>
<reference evidence="6 7" key="1">
    <citation type="submission" date="2019-07" db="EMBL/GenBank/DDBJ databases">
        <title>New species of Amycolatopsis and Streptomyces.</title>
        <authorList>
            <person name="Duangmal K."/>
            <person name="Teo W.F.A."/>
            <person name="Lipun K."/>
        </authorList>
    </citation>
    <scope>NUCLEOTIDE SEQUENCE [LARGE SCALE GENOMIC DNA]</scope>
    <source>
        <strain evidence="6 7">JCM 30562</strain>
    </source>
</reference>
<dbReference type="GO" id="GO:0000976">
    <property type="term" value="F:transcription cis-regulatory region binding"/>
    <property type="evidence" value="ECO:0007669"/>
    <property type="project" value="TreeGrafter"/>
</dbReference>
<protein>
    <submittedName>
        <fullName evidence="6">TetR/AcrR family transcriptional regulator</fullName>
    </submittedName>
</protein>
<comment type="caution">
    <text evidence="6">The sequence shown here is derived from an EMBL/GenBank/DDBJ whole genome shotgun (WGS) entry which is preliminary data.</text>
</comment>
<dbReference type="InterPro" id="IPR009057">
    <property type="entry name" value="Homeodomain-like_sf"/>
</dbReference>
<feature type="DNA-binding region" description="H-T-H motif" evidence="4">
    <location>
        <begin position="17"/>
        <end position="36"/>
    </location>
</feature>
<evidence type="ECO:0000313" key="7">
    <source>
        <dbReference type="Proteomes" id="UP000318578"/>
    </source>
</evidence>
<keyword evidence="3" id="KW-0804">Transcription</keyword>
<name>A0A558A493_9PSEU</name>
<dbReference type="InterPro" id="IPR050109">
    <property type="entry name" value="HTH-type_TetR-like_transc_reg"/>
</dbReference>
<evidence type="ECO:0000259" key="5">
    <source>
        <dbReference type="PROSITE" id="PS50977"/>
    </source>
</evidence>
<dbReference type="GO" id="GO:0003700">
    <property type="term" value="F:DNA-binding transcription factor activity"/>
    <property type="evidence" value="ECO:0007669"/>
    <property type="project" value="TreeGrafter"/>
</dbReference>
<dbReference type="PANTHER" id="PTHR30055">
    <property type="entry name" value="HTH-TYPE TRANSCRIPTIONAL REGULATOR RUTR"/>
    <property type="match status" value="1"/>
</dbReference>
<feature type="domain" description="HTH tetR-type" evidence="5">
    <location>
        <begin position="1"/>
        <end position="54"/>
    </location>
</feature>
<dbReference type="SUPFAM" id="SSF46689">
    <property type="entry name" value="Homeodomain-like"/>
    <property type="match status" value="1"/>
</dbReference>
<keyword evidence="7" id="KW-1185">Reference proteome</keyword>
<organism evidence="6 7">
    <name type="scientific">Amycolatopsis acidiphila</name>
    <dbReference type="NCBI Taxonomy" id="715473"/>
    <lineage>
        <taxon>Bacteria</taxon>
        <taxon>Bacillati</taxon>
        <taxon>Actinomycetota</taxon>
        <taxon>Actinomycetes</taxon>
        <taxon>Pseudonocardiales</taxon>
        <taxon>Pseudonocardiaceae</taxon>
        <taxon>Amycolatopsis</taxon>
    </lineage>
</organism>
<evidence type="ECO:0000256" key="3">
    <source>
        <dbReference type="ARBA" id="ARBA00023163"/>
    </source>
</evidence>
<dbReference type="Pfam" id="PF21597">
    <property type="entry name" value="TetR_C_43"/>
    <property type="match status" value="1"/>
</dbReference>
<dbReference type="EMBL" id="VJZA01000052">
    <property type="protein sequence ID" value="TVT19073.1"/>
    <property type="molecule type" value="Genomic_DNA"/>
</dbReference>
<evidence type="ECO:0000256" key="1">
    <source>
        <dbReference type="ARBA" id="ARBA00023015"/>
    </source>
</evidence>
<dbReference type="InterPro" id="IPR049445">
    <property type="entry name" value="TetR_SbtR-like_C"/>
</dbReference>
<dbReference type="Pfam" id="PF00440">
    <property type="entry name" value="TetR_N"/>
    <property type="match status" value="1"/>
</dbReference>
<evidence type="ECO:0000256" key="2">
    <source>
        <dbReference type="ARBA" id="ARBA00023125"/>
    </source>
</evidence>
<evidence type="ECO:0000256" key="4">
    <source>
        <dbReference type="PROSITE-ProRule" id="PRU00335"/>
    </source>
</evidence>
<accession>A0A558A493</accession>
<dbReference type="InterPro" id="IPR036271">
    <property type="entry name" value="Tet_transcr_reg_TetR-rel_C_sf"/>
</dbReference>
<keyword evidence="1" id="KW-0805">Transcription regulation</keyword>
<dbReference type="PROSITE" id="PS50977">
    <property type="entry name" value="HTH_TETR_2"/>
    <property type="match status" value="1"/>
</dbReference>
<dbReference type="Gene3D" id="1.10.357.10">
    <property type="entry name" value="Tetracycline Repressor, domain 2"/>
    <property type="match status" value="1"/>
</dbReference>
<sequence>MLTAAAETFGREGTQASLKAIAREAGVGIGTLYRRFPTREALVEAVYRNEVGRLCAAAPELLEQLPPADALRAWMERFVDFMAAKQGMADVLRAVLLSEEDRLHTRDLLRSAIATLLDAGTAAGVVRRGLAPNDVLMGLGGITMIAGEEDQRAPATQLIDLLLHGVRTPN</sequence>